<sequence length="257" mass="28903">MVADYVNAKSLFKQSQSKISDYLNKINTLPFLERLSKQHGIPIGVKRNSKGRIVLSDTHKDNTLALLYYPGSAATKNSQRHTRVHPDVAANIAVLYPPRAPRPAAGRVYAITSNLIKVVKIGRWTGSMATLVSRYKTYYGEDLEMATVEVEDCKAAEMFIHDAMADHRISQELFDGCCWDDAVKAMEEEYGPVDYDAVTDADTPIATTDARERNCKTLQLQFAIKREERLVEEQKTLQLQEKSKAALAGQKRTFDQT</sequence>
<proteinExistence type="predicted"/>
<dbReference type="EMBL" id="JALJOS010000019">
    <property type="protein sequence ID" value="KAK9827081.1"/>
    <property type="molecule type" value="Genomic_DNA"/>
</dbReference>
<accession>A0AAW1R091</accession>
<evidence type="ECO:0000313" key="2">
    <source>
        <dbReference type="Proteomes" id="UP001438707"/>
    </source>
</evidence>
<dbReference type="Proteomes" id="UP001438707">
    <property type="component" value="Unassembled WGS sequence"/>
</dbReference>
<gene>
    <name evidence="1" type="ORF">WJX74_005957</name>
</gene>
<evidence type="ECO:0000313" key="1">
    <source>
        <dbReference type="EMBL" id="KAK9827081.1"/>
    </source>
</evidence>
<comment type="caution">
    <text evidence="1">The sequence shown here is derived from an EMBL/GenBank/DDBJ whole genome shotgun (WGS) entry which is preliminary data.</text>
</comment>
<protein>
    <submittedName>
        <fullName evidence="1">Uncharacterized protein</fullName>
    </submittedName>
</protein>
<dbReference type="AlphaFoldDB" id="A0AAW1R091"/>
<organism evidence="1 2">
    <name type="scientific">Apatococcus lobatus</name>
    <dbReference type="NCBI Taxonomy" id="904363"/>
    <lineage>
        <taxon>Eukaryota</taxon>
        <taxon>Viridiplantae</taxon>
        <taxon>Chlorophyta</taxon>
        <taxon>core chlorophytes</taxon>
        <taxon>Trebouxiophyceae</taxon>
        <taxon>Chlorellales</taxon>
        <taxon>Chlorellaceae</taxon>
        <taxon>Apatococcus</taxon>
    </lineage>
</organism>
<keyword evidence="2" id="KW-1185">Reference proteome</keyword>
<name>A0AAW1R091_9CHLO</name>
<reference evidence="1 2" key="1">
    <citation type="journal article" date="2024" name="Nat. Commun.">
        <title>Phylogenomics reveals the evolutionary origins of lichenization in chlorophyte algae.</title>
        <authorList>
            <person name="Puginier C."/>
            <person name="Libourel C."/>
            <person name="Otte J."/>
            <person name="Skaloud P."/>
            <person name="Haon M."/>
            <person name="Grisel S."/>
            <person name="Petersen M."/>
            <person name="Berrin J.G."/>
            <person name="Delaux P.M."/>
            <person name="Dal Grande F."/>
            <person name="Keller J."/>
        </authorList>
    </citation>
    <scope>NUCLEOTIDE SEQUENCE [LARGE SCALE GENOMIC DNA]</scope>
    <source>
        <strain evidence="1 2">SAG 2145</strain>
    </source>
</reference>